<accession>A0AA86VPV4</accession>
<name>A0AA86VPV4_9FABA</name>
<evidence type="ECO:0000313" key="1">
    <source>
        <dbReference type="EMBL" id="CAJ1955262.1"/>
    </source>
</evidence>
<dbReference type="Gramene" id="rna-AYBTSS11_LOCUS16033">
    <property type="protein sequence ID" value="CAJ1955262.1"/>
    <property type="gene ID" value="gene-AYBTSS11_LOCUS16033"/>
</dbReference>
<evidence type="ECO:0000313" key="2">
    <source>
        <dbReference type="Proteomes" id="UP001189624"/>
    </source>
</evidence>
<proteinExistence type="predicted"/>
<dbReference type="EMBL" id="OY731402">
    <property type="protein sequence ID" value="CAJ1955262.1"/>
    <property type="molecule type" value="Genomic_DNA"/>
</dbReference>
<feature type="non-terminal residue" evidence="1">
    <location>
        <position position="156"/>
    </location>
</feature>
<reference evidence="1" key="1">
    <citation type="submission" date="2023-10" db="EMBL/GenBank/DDBJ databases">
        <authorList>
            <person name="Domelevo Entfellner J.-B."/>
        </authorList>
    </citation>
    <scope>NUCLEOTIDE SEQUENCE</scope>
</reference>
<keyword evidence="2" id="KW-1185">Reference proteome</keyword>
<organism evidence="1 2">
    <name type="scientific">Sphenostylis stenocarpa</name>
    <dbReference type="NCBI Taxonomy" id="92480"/>
    <lineage>
        <taxon>Eukaryota</taxon>
        <taxon>Viridiplantae</taxon>
        <taxon>Streptophyta</taxon>
        <taxon>Embryophyta</taxon>
        <taxon>Tracheophyta</taxon>
        <taxon>Spermatophyta</taxon>
        <taxon>Magnoliopsida</taxon>
        <taxon>eudicotyledons</taxon>
        <taxon>Gunneridae</taxon>
        <taxon>Pentapetalae</taxon>
        <taxon>rosids</taxon>
        <taxon>fabids</taxon>
        <taxon>Fabales</taxon>
        <taxon>Fabaceae</taxon>
        <taxon>Papilionoideae</taxon>
        <taxon>50 kb inversion clade</taxon>
        <taxon>NPAAA clade</taxon>
        <taxon>indigoferoid/millettioid clade</taxon>
        <taxon>Phaseoleae</taxon>
        <taxon>Sphenostylis</taxon>
    </lineage>
</organism>
<dbReference type="AlphaFoldDB" id="A0AA86VPV4"/>
<protein>
    <submittedName>
        <fullName evidence="1">Uncharacterized protein</fullName>
    </submittedName>
</protein>
<dbReference type="Proteomes" id="UP001189624">
    <property type="component" value="Chromosome 5"/>
</dbReference>
<gene>
    <name evidence="1" type="ORF">AYBTSS11_LOCUS16033</name>
</gene>
<sequence>MTGFPNWWIMHPQSFIPPQYVLPPSSIPFNFLTENPEPSQSWSQLLSTGLPEEEEKLSFIDFQPKKLGNWDVQILNTASGVPNSLDVIKQEITQRGNLYEHGCEELQTSGPADSSWSHMVPVSSPGSSCITSISCNNILDFTCNNRKNLLQDQISE</sequence>